<evidence type="ECO:0000313" key="1">
    <source>
        <dbReference type="EMBL" id="GGG42132.1"/>
    </source>
</evidence>
<organism evidence="1 2">
    <name type="scientific">Hymenobacter glacieicola</name>
    <dbReference type="NCBI Taxonomy" id="1562124"/>
    <lineage>
        <taxon>Bacteria</taxon>
        <taxon>Pseudomonadati</taxon>
        <taxon>Bacteroidota</taxon>
        <taxon>Cytophagia</taxon>
        <taxon>Cytophagales</taxon>
        <taxon>Hymenobacteraceae</taxon>
        <taxon>Hymenobacter</taxon>
    </lineage>
</organism>
<evidence type="ECO:0000313" key="2">
    <source>
        <dbReference type="Proteomes" id="UP000601361"/>
    </source>
</evidence>
<gene>
    <name evidence="1" type="ORF">GCM10011378_18100</name>
</gene>
<dbReference type="EMBL" id="BMGS01000004">
    <property type="protein sequence ID" value="GGG42132.1"/>
    <property type="molecule type" value="Genomic_DNA"/>
</dbReference>
<dbReference type="Proteomes" id="UP000601361">
    <property type="component" value="Unassembled WGS sequence"/>
</dbReference>
<protein>
    <submittedName>
        <fullName evidence="1">Uncharacterized protein</fullName>
    </submittedName>
</protein>
<proteinExistence type="predicted"/>
<keyword evidence="2" id="KW-1185">Reference proteome</keyword>
<comment type="caution">
    <text evidence="1">The sequence shown here is derived from an EMBL/GenBank/DDBJ whole genome shotgun (WGS) entry which is preliminary data.</text>
</comment>
<reference evidence="2" key="1">
    <citation type="journal article" date="2019" name="Int. J. Syst. Evol. Microbiol.">
        <title>The Global Catalogue of Microorganisms (GCM) 10K type strain sequencing project: providing services to taxonomists for standard genome sequencing and annotation.</title>
        <authorList>
            <consortium name="The Broad Institute Genomics Platform"/>
            <consortium name="The Broad Institute Genome Sequencing Center for Infectious Disease"/>
            <person name="Wu L."/>
            <person name="Ma J."/>
        </authorList>
    </citation>
    <scope>NUCLEOTIDE SEQUENCE [LARGE SCALE GENOMIC DNA]</scope>
    <source>
        <strain evidence="2">CGMCC 1.12990</strain>
    </source>
</reference>
<accession>A0ABQ1WT84</accession>
<dbReference type="RefSeq" id="WP_188557500.1">
    <property type="nucleotide sequence ID" value="NZ_BMGS01000004.1"/>
</dbReference>
<sequence>MASNLDYLDPTLQPLADKVQAYIQAEKEFQRAEVAVVASTHQPPNATSDAAAGQSLAQPHEQLQLKLQGLRDELHQLRQEVIDLLPVRDEWVKINLGYGPSRVGAFSTSTPDAALAAPEYDLRVVV</sequence>
<name>A0ABQ1WT84_9BACT</name>